<dbReference type="InterPro" id="IPR004358">
    <property type="entry name" value="Sig_transdc_His_kin-like_C"/>
</dbReference>
<evidence type="ECO:0000256" key="10">
    <source>
        <dbReference type="ARBA" id="ARBA00022840"/>
    </source>
</evidence>
<accession>A0A918UU00</accession>
<dbReference type="InterPro" id="IPR003661">
    <property type="entry name" value="HisK_dim/P_dom"/>
</dbReference>
<keyword evidence="6" id="KW-0808">Transferase</keyword>
<dbReference type="InterPro" id="IPR005467">
    <property type="entry name" value="His_kinase_dom"/>
</dbReference>
<dbReference type="SMART" id="SM00388">
    <property type="entry name" value="HisKA"/>
    <property type="match status" value="1"/>
</dbReference>
<dbReference type="AlphaFoldDB" id="A0A918UU00"/>
<dbReference type="EC" id="2.7.13.3" evidence="3"/>
<feature type="domain" description="Histidine kinase" evidence="15">
    <location>
        <begin position="360"/>
        <end position="568"/>
    </location>
</feature>
<dbReference type="PANTHER" id="PTHR43065:SF46">
    <property type="entry name" value="C4-DICARBOXYLATE TRANSPORT SENSOR PROTEIN DCTB"/>
    <property type="match status" value="1"/>
</dbReference>
<dbReference type="GO" id="GO:0000155">
    <property type="term" value="F:phosphorelay sensor kinase activity"/>
    <property type="evidence" value="ECO:0007669"/>
    <property type="project" value="InterPro"/>
</dbReference>
<dbReference type="PRINTS" id="PR00344">
    <property type="entry name" value="BCTRLSENSOR"/>
</dbReference>
<evidence type="ECO:0000256" key="6">
    <source>
        <dbReference type="ARBA" id="ARBA00022679"/>
    </source>
</evidence>
<dbReference type="SUPFAM" id="SSF47384">
    <property type="entry name" value="Homodimeric domain of signal transducing histidine kinase"/>
    <property type="match status" value="1"/>
</dbReference>
<dbReference type="Pfam" id="PF00512">
    <property type="entry name" value="HisKA"/>
    <property type="match status" value="1"/>
</dbReference>
<keyword evidence="7 14" id="KW-0812">Transmembrane</keyword>
<comment type="subcellular location">
    <subcellularLocation>
        <location evidence="2">Cell membrane</location>
        <topology evidence="2">Multi-pass membrane protein</topology>
    </subcellularLocation>
</comment>
<dbReference type="CDD" id="cd00082">
    <property type="entry name" value="HisKA"/>
    <property type="match status" value="1"/>
</dbReference>
<dbReference type="Proteomes" id="UP000662572">
    <property type="component" value="Unassembled WGS sequence"/>
</dbReference>
<dbReference type="Gene3D" id="3.30.565.10">
    <property type="entry name" value="Histidine kinase-like ATPase, C-terminal domain"/>
    <property type="match status" value="1"/>
</dbReference>
<keyword evidence="12" id="KW-0902">Two-component regulatory system</keyword>
<dbReference type="PANTHER" id="PTHR43065">
    <property type="entry name" value="SENSOR HISTIDINE KINASE"/>
    <property type="match status" value="1"/>
</dbReference>
<evidence type="ECO:0000256" key="7">
    <source>
        <dbReference type="ARBA" id="ARBA00022692"/>
    </source>
</evidence>
<evidence type="ECO:0000313" key="16">
    <source>
        <dbReference type="EMBL" id="GGZ32856.1"/>
    </source>
</evidence>
<keyword evidence="11 14" id="KW-1133">Transmembrane helix</keyword>
<keyword evidence="14" id="KW-0472">Membrane</keyword>
<gene>
    <name evidence="16" type="ORF">GCM10011273_18910</name>
</gene>
<dbReference type="SUPFAM" id="SSF55874">
    <property type="entry name" value="ATPase domain of HSP90 chaperone/DNA topoisomerase II/histidine kinase"/>
    <property type="match status" value="1"/>
</dbReference>
<keyword evidence="13" id="KW-0175">Coiled coil</keyword>
<evidence type="ECO:0000256" key="2">
    <source>
        <dbReference type="ARBA" id="ARBA00004651"/>
    </source>
</evidence>
<reference evidence="16" key="2">
    <citation type="submission" date="2020-09" db="EMBL/GenBank/DDBJ databases">
        <authorList>
            <person name="Sun Q."/>
            <person name="Kim S."/>
        </authorList>
    </citation>
    <scope>NUCLEOTIDE SEQUENCE</scope>
    <source>
        <strain evidence="16">KCTC 32296</strain>
    </source>
</reference>
<evidence type="ECO:0000256" key="4">
    <source>
        <dbReference type="ARBA" id="ARBA00022475"/>
    </source>
</evidence>
<evidence type="ECO:0000256" key="12">
    <source>
        <dbReference type="ARBA" id="ARBA00023012"/>
    </source>
</evidence>
<feature type="coiled-coil region" evidence="13">
    <location>
        <begin position="324"/>
        <end position="351"/>
    </location>
</feature>
<dbReference type="InterPro" id="IPR036097">
    <property type="entry name" value="HisK_dim/P_sf"/>
</dbReference>
<evidence type="ECO:0000259" key="15">
    <source>
        <dbReference type="PROSITE" id="PS50109"/>
    </source>
</evidence>
<keyword evidence="10" id="KW-0067">ATP-binding</keyword>
<dbReference type="Gene3D" id="3.30.450.20">
    <property type="entry name" value="PAS domain"/>
    <property type="match status" value="1"/>
</dbReference>
<protein>
    <recommendedName>
        <fullName evidence="3">histidine kinase</fullName>
        <ecNumber evidence="3">2.7.13.3</ecNumber>
    </recommendedName>
</protein>
<evidence type="ECO:0000256" key="8">
    <source>
        <dbReference type="ARBA" id="ARBA00022741"/>
    </source>
</evidence>
<evidence type="ECO:0000256" key="14">
    <source>
        <dbReference type="SAM" id="Phobius"/>
    </source>
</evidence>
<dbReference type="Gene3D" id="1.10.287.130">
    <property type="match status" value="1"/>
</dbReference>
<dbReference type="PIRSF" id="PIRSF036431">
    <property type="entry name" value="STHK_DctB"/>
    <property type="match status" value="1"/>
</dbReference>
<evidence type="ECO:0000256" key="1">
    <source>
        <dbReference type="ARBA" id="ARBA00000085"/>
    </source>
</evidence>
<dbReference type="InterPro" id="IPR003594">
    <property type="entry name" value="HATPase_dom"/>
</dbReference>
<dbReference type="SUPFAM" id="SSF103190">
    <property type="entry name" value="Sensory domain-like"/>
    <property type="match status" value="1"/>
</dbReference>
<dbReference type="GO" id="GO:0005524">
    <property type="term" value="F:ATP binding"/>
    <property type="evidence" value="ECO:0007669"/>
    <property type="project" value="UniProtKB-KW"/>
</dbReference>
<reference evidence="16" key="1">
    <citation type="journal article" date="2014" name="Int. J. Syst. Evol. Microbiol.">
        <title>Complete genome sequence of Corynebacterium casei LMG S-19264T (=DSM 44701T), isolated from a smear-ripened cheese.</title>
        <authorList>
            <consortium name="US DOE Joint Genome Institute (JGI-PGF)"/>
            <person name="Walter F."/>
            <person name="Albersmeier A."/>
            <person name="Kalinowski J."/>
            <person name="Ruckert C."/>
        </authorList>
    </citation>
    <scope>NUCLEOTIDE SEQUENCE</scope>
    <source>
        <strain evidence="16">KCTC 32296</strain>
    </source>
</reference>
<dbReference type="InterPro" id="IPR036890">
    <property type="entry name" value="HATPase_C_sf"/>
</dbReference>
<dbReference type="PROSITE" id="PS50109">
    <property type="entry name" value="HIS_KIN"/>
    <property type="match status" value="1"/>
</dbReference>
<proteinExistence type="predicted"/>
<keyword evidence="4" id="KW-1003">Cell membrane</keyword>
<dbReference type="GO" id="GO:0005886">
    <property type="term" value="C:plasma membrane"/>
    <property type="evidence" value="ECO:0007669"/>
    <property type="project" value="UniProtKB-SubCell"/>
</dbReference>
<keyword evidence="9 16" id="KW-0418">Kinase</keyword>
<evidence type="ECO:0000256" key="3">
    <source>
        <dbReference type="ARBA" id="ARBA00012438"/>
    </source>
</evidence>
<evidence type="ECO:0000256" key="13">
    <source>
        <dbReference type="SAM" id="Coils"/>
    </source>
</evidence>
<dbReference type="Pfam" id="PF02518">
    <property type="entry name" value="HATPase_c"/>
    <property type="match status" value="1"/>
</dbReference>
<dbReference type="InterPro" id="IPR017055">
    <property type="entry name" value="Sig_transdc_His_kinase_DctB"/>
</dbReference>
<comment type="catalytic activity">
    <reaction evidence="1">
        <text>ATP + protein L-histidine = ADP + protein N-phospho-L-histidine.</text>
        <dbReference type="EC" id="2.7.13.3"/>
    </reaction>
</comment>
<evidence type="ECO:0000313" key="17">
    <source>
        <dbReference type="Proteomes" id="UP000662572"/>
    </source>
</evidence>
<feature type="transmembrane region" description="Helical" evidence="14">
    <location>
        <begin position="20"/>
        <end position="41"/>
    </location>
</feature>
<dbReference type="RefSeq" id="WP_189486217.1">
    <property type="nucleotide sequence ID" value="NZ_BMZB01000002.1"/>
</dbReference>
<dbReference type="EMBL" id="BMZB01000002">
    <property type="protein sequence ID" value="GGZ32856.1"/>
    <property type="molecule type" value="Genomic_DNA"/>
</dbReference>
<evidence type="ECO:0000256" key="11">
    <source>
        <dbReference type="ARBA" id="ARBA00022989"/>
    </source>
</evidence>
<dbReference type="Gene3D" id="6.10.250.3020">
    <property type="match status" value="1"/>
</dbReference>
<dbReference type="SMART" id="SM00387">
    <property type="entry name" value="HATPase_c"/>
    <property type="match status" value="1"/>
</dbReference>
<feature type="transmembrane region" description="Helical" evidence="14">
    <location>
        <begin position="264"/>
        <end position="286"/>
    </location>
</feature>
<organism evidence="16 17">
    <name type="scientific">Asticcacaulis endophyticus</name>
    <dbReference type="NCBI Taxonomy" id="1395890"/>
    <lineage>
        <taxon>Bacteria</taxon>
        <taxon>Pseudomonadati</taxon>
        <taxon>Pseudomonadota</taxon>
        <taxon>Alphaproteobacteria</taxon>
        <taxon>Caulobacterales</taxon>
        <taxon>Caulobacteraceae</taxon>
        <taxon>Asticcacaulis</taxon>
    </lineage>
</organism>
<dbReference type="InterPro" id="IPR029151">
    <property type="entry name" value="Sensor-like_sf"/>
</dbReference>
<keyword evidence="17" id="KW-1185">Reference proteome</keyword>
<keyword evidence="8" id="KW-0547">Nucleotide-binding</keyword>
<comment type="caution">
    <text evidence="16">The sequence shown here is derived from an EMBL/GenBank/DDBJ whole genome shotgun (WGS) entry which is preliminary data.</text>
</comment>
<evidence type="ECO:0000256" key="9">
    <source>
        <dbReference type="ARBA" id="ARBA00022777"/>
    </source>
</evidence>
<keyword evidence="5" id="KW-0597">Phosphoprotein</keyword>
<name>A0A918UU00_9CAUL</name>
<evidence type="ECO:0000256" key="5">
    <source>
        <dbReference type="ARBA" id="ARBA00022553"/>
    </source>
</evidence>
<sequence>MPGKIRDKVAELVKTKSPLYFWTIGVATLIGFSLIFATYNATYMHALNTLRDDANASAMLRAAVLQSEIEKHRTSPAILAVDRDLKDALLTSSPERLRDVSIKLEALRKETKSTVIYVLDTRGTALAASNWGFPDSFVGNSYISRDYFTEALKHGVASQFAMGMVSHRPGLFLSHSVVSGNKIIGVVVVKLEFNAVESEWARLPDKAFVTGADNTIVIAGDPTTRFKRPPPPAQDQLAVSLPIESVPGWRMHVYRSTDTVKATALAVGIITLLAELLIVGAALWAWRRNTHIRLREAADLAYRSRLERDVGERTHALRYANDKLSEEIEERQSAQVRLNALQADLVQANKLANLGQITAGVAHEINQPLATIRVLAENARAGLKPAAIDSNLESIIRMSERIGHITGELRAFSRKASGESEPTSVNEAIEGSILLTHSRMKAHEVKFIRPKVNAALQVWAQRVRLEQVLVNLLQNAFEAVSSIPDAKVTLRVEESADSVRLIVSDNGPGLPESVKKALFIPFTTTKPQGLGLGLVIAQDIVRDFGGDLTADLERSVGACFIIKLRKVPK</sequence>